<dbReference type="SMART" id="SM00347">
    <property type="entry name" value="HTH_MARR"/>
    <property type="match status" value="1"/>
</dbReference>
<keyword evidence="1" id="KW-0805">Transcription regulation</keyword>
<dbReference type="InterPro" id="IPR036390">
    <property type="entry name" value="WH_DNA-bd_sf"/>
</dbReference>
<proteinExistence type="predicted"/>
<reference evidence="5 6" key="1">
    <citation type="submission" date="2020-04" db="EMBL/GenBank/DDBJ databases">
        <authorList>
            <person name="Liu A."/>
        </authorList>
    </citation>
    <scope>NUCLEOTIDE SEQUENCE [LARGE SCALE GENOMIC DNA]</scope>
    <source>
        <strain evidence="5 6">RZ02</strain>
    </source>
</reference>
<feature type="domain" description="HTH marR-type" evidence="4">
    <location>
        <begin position="20"/>
        <end position="152"/>
    </location>
</feature>
<dbReference type="PANTHER" id="PTHR42756">
    <property type="entry name" value="TRANSCRIPTIONAL REGULATOR, MARR"/>
    <property type="match status" value="1"/>
</dbReference>
<sequence>MTNSTKSESIAPAENFISESDEFAFLLEEVPRLLRREFEASIAEFGLSRTQWRALAYLTKAEGQTQTELAACLELERASVGKTIDSLEKLDFVERRSVEGDRRSWRIFLKPAARKIIPELRAKADAVYGEMLNGLSDKDISTTRAAMTKIAQNLGSS</sequence>
<evidence type="ECO:0000313" key="6">
    <source>
        <dbReference type="Proteomes" id="UP000561181"/>
    </source>
</evidence>
<organism evidence="5 6">
    <name type="scientific">Pontixanthobacter rizhaonensis</name>
    <dbReference type="NCBI Taxonomy" id="2730337"/>
    <lineage>
        <taxon>Bacteria</taxon>
        <taxon>Pseudomonadati</taxon>
        <taxon>Pseudomonadota</taxon>
        <taxon>Alphaproteobacteria</taxon>
        <taxon>Sphingomonadales</taxon>
        <taxon>Erythrobacteraceae</taxon>
        <taxon>Pontixanthobacter</taxon>
    </lineage>
</organism>
<dbReference type="InterPro" id="IPR000835">
    <property type="entry name" value="HTH_MarR-typ"/>
</dbReference>
<dbReference type="InterPro" id="IPR036388">
    <property type="entry name" value="WH-like_DNA-bd_sf"/>
</dbReference>
<evidence type="ECO:0000313" key="5">
    <source>
        <dbReference type="EMBL" id="NMW31264.1"/>
    </source>
</evidence>
<dbReference type="GO" id="GO:0003700">
    <property type="term" value="F:DNA-binding transcription factor activity"/>
    <property type="evidence" value="ECO:0007669"/>
    <property type="project" value="InterPro"/>
</dbReference>
<dbReference type="GO" id="GO:0003677">
    <property type="term" value="F:DNA binding"/>
    <property type="evidence" value="ECO:0007669"/>
    <property type="project" value="UniProtKB-KW"/>
</dbReference>
<dbReference type="EMBL" id="JABCRE010000002">
    <property type="protein sequence ID" value="NMW31264.1"/>
    <property type="molecule type" value="Genomic_DNA"/>
</dbReference>
<evidence type="ECO:0000256" key="3">
    <source>
        <dbReference type="ARBA" id="ARBA00023163"/>
    </source>
</evidence>
<gene>
    <name evidence="5" type="ORF">HKD42_04250</name>
</gene>
<dbReference type="Gene3D" id="1.10.10.10">
    <property type="entry name" value="Winged helix-like DNA-binding domain superfamily/Winged helix DNA-binding domain"/>
    <property type="match status" value="1"/>
</dbReference>
<evidence type="ECO:0000256" key="1">
    <source>
        <dbReference type="ARBA" id="ARBA00023015"/>
    </source>
</evidence>
<dbReference type="AlphaFoldDB" id="A0A848QJK9"/>
<keyword evidence="6" id="KW-1185">Reference proteome</keyword>
<name>A0A848QJK9_9SPHN</name>
<dbReference type="Proteomes" id="UP000561181">
    <property type="component" value="Unassembled WGS sequence"/>
</dbReference>
<comment type="caution">
    <text evidence="5">The sequence shown here is derived from an EMBL/GenBank/DDBJ whole genome shotgun (WGS) entry which is preliminary data.</text>
</comment>
<keyword evidence="2" id="KW-0238">DNA-binding</keyword>
<dbReference type="PRINTS" id="PR00598">
    <property type="entry name" value="HTHMARR"/>
</dbReference>
<evidence type="ECO:0000256" key="2">
    <source>
        <dbReference type="ARBA" id="ARBA00023125"/>
    </source>
</evidence>
<dbReference type="PANTHER" id="PTHR42756:SF1">
    <property type="entry name" value="TRANSCRIPTIONAL REPRESSOR OF EMRAB OPERON"/>
    <property type="match status" value="1"/>
</dbReference>
<protein>
    <submittedName>
        <fullName evidence="5">MarR family transcriptional regulator</fullName>
    </submittedName>
</protein>
<evidence type="ECO:0000259" key="4">
    <source>
        <dbReference type="PROSITE" id="PS50995"/>
    </source>
</evidence>
<dbReference type="Pfam" id="PF12802">
    <property type="entry name" value="MarR_2"/>
    <property type="match status" value="1"/>
</dbReference>
<keyword evidence="3" id="KW-0804">Transcription</keyword>
<dbReference type="RefSeq" id="WP_170010601.1">
    <property type="nucleotide sequence ID" value="NZ_JABCRE010000002.1"/>
</dbReference>
<accession>A0A848QJK9</accession>
<dbReference type="SUPFAM" id="SSF46785">
    <property type="entry name" value="Winged helix' DNA-binding domain"/>
    <property type="match status" value="1"/>
</dbReference>
<dbReference type="PROSITE" id="PS50995">
    <property type="entry name" value="HTH_MARR_2"/>
    <property type="match status" value="1"/>
</dbReference>